<reference evidence="1" key="1">
    <citation type="submission" date="2025-02" db="EMBL/GenBank/DDBJ databases">
        <authorList>
            <consortium name="NCBI Genome Project"/>
        </authorList>
    </citation>
    <scope>NUCLEOTIDE SEQUENCE</scope>
</reference>
<dbReference type="GeneID" id="84591459"/>
<evidence type="ECO:0000313" key="1">
    <source>
        <dbReference type="RefSeq" id="XP_059601000.1"/>
    </source>
</evidence>
<proteinExistence type="predicted"/>
<gene>
    <name evidence="1" type="ORF">An07g07130</name>
</gene>
<sequence length="125" mass="14027">MQCTSLNNKTPMIDLRSEHSDEHHCVHPPIPAQIQSRQAGVVIVHGRKCLIGGQRVTEDVAHVTASPIRRRTSGLALDWRVSSRAEPLHRRPHWFDLARALFWLRVSAAVADGEKFGLSFVAAEY</sequence>
<name>A0AAJ8BNL8_ASPNG</name>
<dbReference type="KEGG" id="ang:An07g07130"/>
<protein>
    <submittedName>
        <fullName evidence="1">Uncharacterized protein</fullName>
    </submittedName>
</protein>
<organism evidence="1">
    <name type="scientific">Aspergillus niger</name>
    <dbReference type="NCBI Taxonomy" id="5061"/>
    <lineage>
        <taxon>Eukaryota</taxon>
        <taxon>Fungi</taxon>
        <taxon>Dikarya</taxon>
        <taxon>Ascomycota</taxon>
        <taxon>Pezizomycotina</taxon>
        <taxon>Eurotiomycetes</taxon>
        <taxon>Eurotiomycetidae</taxon>
        <taxon>Eurotiales</taxon>
        <taxon>Aspergillaceae</taxon>
        <taxon>Aspergillus</taxon>
        <taxon>Aspergillus subgen. Circumdati</taxon>
    </lineage>
</organism>
<accession>A0AAJ8BNL8</accession>
<reference evidence="1" key="2">
    <citation type="submission" date="2025-08" db="UniProtKB">
        <authorList>
            <consortium name="RefSeq"/>
        </authorList>
    </citation>
    <scope>IDENTIFICATION</scope>
</reference>
<dbReference type="RefSeq" id="XP_059601000.1">
    <property type="nucleotide sequence ID" value="XM_059748570.1"/>
</dbReference>
<dbReference type="AlphaFoldDB" id="A0AAJ8BNL8"/>
<dbReference type="VEuPathDB" id="FungiDB:An07g07130"/>